<keyword evidence="2" id="KW-1185">Reference proteome</keyword>
<evidence type="ECO:0000313" key="1">
    <source>
        <dbReference type="EMBL" id="MFC3153569.1"/>
    </source>
</evidence>
<proteinExistence type="predicted"/>
<dbReference type="InterPro" id="IPR015943">
    <property type="entry name" value="WD40/YVTN_repeat-like_dom_sf"/>
</dbReference>
<evidence type="ECO:0000313" key="2">
    <source>
        <dbReference type="Proteomes" id="UP001595476"/>
    </source>
</evidence>
<dbReference type="SUPFAM" id="SSF50998">
    <property type="entry name" value="Quinoprotein alcohol dehydrogenase-like"/>
    <property type="match status" value="1"/>
</dbReference>
<gene>
    <name evidence="1" type="ORF">ACFOEK_21195</name>
</gene>
<feature type="non-terminal residue" evidence="1">
    <location>
        <position position="1"/>
    </location>
</feature>
<sequence>WDNSQAYIGSSDGSASVYGPLGLVAKLIESPDSKQVYIGTYNTGIIILDRNVSTGAVSYRTHFTPSGEGNHWTVTDLQVSQLGDVLLANSSNRSNARLIGRDTTTGALLSAQQASGVPSSSWGNLQFTSLDDGVAARVANNFTDADGNTRTEYLMKVFASDGSVLFEAES</sequence>
<dbReference type="Proteomes" id="UP001595476">
    <property type="component" value="Unassembled WGS sequence"/>
</dbReference>
<comment type="caution">
    <text evidence="1">The sequence shown here is derived from an EMBL/GenBank/DDBJ whole genome shotgun (WGS) entry which is preliminary data.</text>
</comment>
<organism evidence="1 2">
    <name type="scientific">Litoribrevibacter euphylliae</name>
    <dbReference type="NCBI Taxonomy" id="1834034"/>
    <lineage>
        <taxon>Bacteria</taxon>
        <taxon>Pseudomonadati</taxon>
        <taxon>Pseudomonadota</taxon>
        <taxon>Gammaproteobacteria</taxon>
        <taxon>Oceanospirillales</taxon>
        <taxon>Oceanospirillaceae</taxon>
        <taxon>Litoribrevibacter</taxon>
    </lineage>
</organism>
<dbReference type="InterPro" id="IPR011047">
    <property type="entry name" value="Quinoprotein_ADH-like_sf"/>
</dbReference>
<accession>A0ABV7HI64</accession>
<dbReference type="Gene3D" id="2.130.10.10">
    <property type="entry name" value="YVTN repeat-like/Quinoprotein amine dehydrogenase"/>
    <property type="match status" value="1"/>
</dbReference>
<dbReference type="EMBL" id="JBHRSZ010000011">
    <property type="protein sequence ID" value="MFC3153569.1"/>
    <property type="molecule type" value="Genomic_DNA"/>
</dbReference>
<dbReference type="RefSeq" id="WP_386723491.1">
    <property type="nucleotide sequence ID" value="NZ_JBHRSZ010000011.1"/>
</dbReference>
<feature type="non-terminal residue" evidence="1">
    <location>
        <position position="170"/>
    </location>
</feature>
<reference evidence="2" key="1">
    <citation type="journal article" date="2019" name="Int. J. Syst. Evol. Microbiol.">
        <title>The Global Catalogue of Microorganisms (GCM) 10K type strain sequencing project: providing services to taxonomists for standard genome sequencing and annotation.</title>
        <authorList>
            <consortium name="The Broad Institute Genomics Platform"/>
            <consortium name="The Broad Institute Genome Sequencing Center for Infectious Disease"/>
            <person name="Wu L."/>
            <person name="Ma J."/>
        </authorList>
    </citation>
    <scope>NUCLEOTIDE SEQUENCE [LARGE SCALE GENOMIC DNA]</scope>
    <source>
        <strain evidence="2">KCTC 52438</strain>
    </source>
</reference>
<name>A0ABV7HI64_9GAMM</name>
<protein>
    <submittedName>
        <fullName evidence="1">Uncharacterized protein</fullName>
    </submittedName>
</protein>